<organism evidence="1 2">
    <name type="scientific">Colletotrichum truncatum</name>
    <name type="common">Anthracnose fungus</name>
    <name type="synonym">Colletotrichum capsici</name>
    <dbReference type="NCBI Taxonomy" id="5467"/>
    <lineage>
        <taxon>Eukaryota</taxon>
        <taxon>Fungi</taxon>
        <taxon>Dikarya</taxon>
        <taxon>Ascomycota</taxon>
        <taxon>Pezizomycotina</taxon>
        <taxon>Sordariomycetes</taxon>
        <taxon>Hypocreomycetidae</taxon>
        <taxon>Glomerellales</taxon>
        <taxon>Glomerellaceae</taxon>
        <taxon>Colletotrichum</taxon>
        <taxon>Colletotrichum truncatum species complex</taxon>
    </lineage>
</organism>
<keyword evidence="2" id="KW-1185">Reference proteome</keyword>
<evidence type="ECO:0000313" key="1">
    <source>
        <dbReference type="EMBL" id="KAL0930982.1"/>
    </source>
</evidence>
<accession>A0ACC3YGI9</accession>
<protein>
    <submittedName>
        <fullName evidence="1">Uncharacterized protein</fullName>
    </submittedName>
</protein>
<name>A0ACC3YGI9_COLTU</name>
<evidence type="ECO:0000313" key="2">
    <source>
        <dbReference type="Proteomes" id="UP000805649"/>
    </source>
</evidence>
<comment type="caution">
    <text evidence="1">The sequence shown here is derived from an EMBL/GenBank/DDBJ whole genome shotgun (WGS) entry which is preliminary data.</text>
</comment>
<dbReference type="EMBL" id="VUJX02000010">
    <property type="protein sequence ID" value="KAL0930982.1"/>
    <property type="molecule type" value="Genomic_DNA"/>
</dbReference>
<proteinExistence type="predicted"/>
<reference evidence="1 2" key="1">
    <citation type="journal article" date="2020" name="Phytopathology">
        <title>Genome Sequence Resources of Colletotrichum truncatum, C. plurivorum, C. musicola, and C. sojae: Four Species Pathogenic to Soybean (Glycine max).</title>
        <authorList>
            <person name="Rogerio F."/>
            <person name="Boufleur T.R."/>
            <person name="Ciampi-Guillardi M."/>
            <person name="Sukno S.A."/>
            <person name="Thon M.R."/>
            <person name="Massola Junior N.S."/>
            <person name="Baroncelli R."/>
        </authorList>
    </citation>
    <scope>NUCLEOTIDE SEQUENCE [LARGE SCALE GENOMIC DNA]</scope>
    <source>
        <strain evidence="1 2">CMES1059</strain>
    </source>
</reference>
<dbReference type="Proteomes" id="UP000805649">
    <property type="component" value="Unassembled WGS sequence"/>
</dbReference>
<gene>
    <name evidence="1" type="ORF">CTRU02_213717</name>
</gene>
<sequence length="150" mass="16384">MSLFGLDLTQKGLSLYAVSCLSPSSRFITILTTDRYPPHLRRPCQPMDMLPLPRGSSTILQTLEGCKPPLKATTRWIRFLRTVSSVRGPPLRTPGKPWVCSRLVSPPPTLPVLTLTMSTCCHSAILVAAFCTTLSTYACKTTAPGLRPVV</sequence>